<dbReference type="InterPro" id="IPR001199">
    <property type="entry name" value="Cyt_B5-like_heme/steroid-bd"/>
</dbReference>
<dbReference type="InterPro" id="IPR001433">
    <property type="entry name" value="OxRdtase_FAD/NAD-bd"/>
</dbReference>
<dbReference type="InterPro" id="IPR018506">
    <property type="entry name" value="Cyt_B5_heme-BS"/>
</dbReference>
<dbReference type="SUPFAM" id="SSF52343">
    <property type="entry name" value="Ferredoxin reductase-like, C-terminal NADP-linked domain"/>
    <property type="match status" value="1"/>
</dbReference>
<keyword evidence="9" id="KW-1185">Reference proteome</keyword>
<dbReference type="PRINTS" id="PR00406">
    <property type="entry name" value="CYTB5RDTASE"/>
</dbReference>
<dbReference type="Pfam" id="PF00175">
    <property type="entry name" value="NAD_binding_1"/>
    <property type="match status" value="1"/>
</dbReference>
<evidence type="ECO:0008006" key="10">
    <source>
        <dbReference type="Google" id="ProtNLM"/>
    </source>
</evidence>
<dbReference type="GO" id="GO:0046872">
    <property type="term" value="F:metal ion binding"/>
    <property type="evidence" value="ECO:0007669"/>
    <property type="project" value="UniProtKB-KW"/>
</dbReference>
<dbReference type="PANTHER" id="PTHR46237:SF1">
    <property type="entry name" value="CYTOCHROME B5 REDUCTASE 4"/>
    <property type="match status" value="1"/>
</dbReference>
<dbReference type="PRINTS" id="PR00363">
    <property type="entry name" value="CYTOCHROMEB5"/>
</dbReference>
<dbReference type="SUPFAM" id="SSF55856">
    <property type="entry name" value="Cytochrome b5-like heme/steroid binding domain"/>
    <property type="match status" value="1"/>
</dbReference>
<dbReference type="EMBL" id="CAVLGL010000081">
    <property type="protein sequence ID" value="CAK1586942.1"/>
    <property type="molecule type" value="Genomic_DNA"/>
</dbReference>
<dbReference type="SMART" id="SM01117">
    <property type="entry name" value="Cyt-b5"/>
    <property type="match status" value="1"/>
</dbReference>
<keyword evidence="4" id="KW-0560">Oxidoreductase</keyword>
<evidence type="ECO:0000256" key="5">
    <source>
        <dbReference type="ARBA" id="ARBA00023004"/>
    </source>
</evidence>
<dbReference type="InterPro" id="IPR008333">
    <property type="entry name" value="Cbr1-like_FAD-bd_dom"/>
</dbReference>
<comment type="caution">
    <text evidence="8">The sequence shown here is derived from an EMBL/GenBank/DDBJ whole genome shotgun (WGS) entry which is preliminary data.</text>
</comment>
<dbReference type="CDD" id="cd06183">
    <property type="entry name" value="cyt_b5_reduct_like"/>
    <property type="match status" value="1"/>
</dbReference>
<dbReference type="PROSITE" id="PS50255">
    <property type="entry name" value="CYTOCHROME_B5_2"/>
    <property type="match status" value="1"/>
</dbReference>
<dbReference type="PANTHER" id="PTHR46237">
    <property type="entry name" value="CYTOCHROME B5 REDUCTASE 4 FAMILY MEMBER"/>
    <property type="match status" value="1"/>
</dbReference>
<evidence type="ECO:0000259" key="7">
    <source>
        <dbReference type="PROSITE" id="PS51384"/>
    </source>
</evidence>
<organism evidence="8 9">
    <name type="scientific">Parnassius mnemosyne</name>
    <name type="common">clouded apollo</name>
    <dbReference type="NCBI Taxonomy" id="213953"/>
    <lineage>
        <taxon>Eukaryota</taxon>
        <taxon>Metazoa</taxon>
        <taxon>Ecdysozoa</taxon>
        <taxon>Arthropoda</taxon>
        <taxon>Hexapoda</taxon>
        <taxon>Insecta</taxon>
        <taxon>Pterygota</taxon>
        <taxon>Neoptera</taxon>
        <taxon>Endopterygota</taxon>
        <taxon>Lepidoptera</taxon>
        <taxon>Glossata</taxon>
        <taxon>Ditrysia</taxon>
        <taxon>Papilionoidea</taxon>
        <taxon>Papilionidae</taxon>
        <taxon>Parnassiinae</taxon>
        <taxon>Parnassini</taxon>
        <taxon>Parnassius</taxon>
        <taxon>Driopa</taxon>
    </lineage>
</organism>
<keyword evidence="2" id="KW-0349">Heme</keyword>
<dbReference type="FunFam" id="3.10.120.10:FF:000001">
    <property type="entry name" value="Cytochrome b5 reductase 4"/>
    <property type="match status" value="1"/>
</dbReference>
<dbReference type="GO" id="GO:0006801">
    <property type="term" value="P:superoxide metabolic process"/>
    <property type="evidence" value="ECO:0007669"/>
    <property type="project" value="TreeGrafter"/>
</dbReference>
<dbReference type="Gene3D" id="3.10.120.10">
    <property type="entry name" value="Cytochrome b5-like heme/steroid binding domain"/>
    <property type="match status" value="1"/>
</dbReference>
<dbReference type="Gene3D" id="2.40.30.10">
    <property type="entry name" value="Translation factors"/>
    <property type="match status" value="1"/>
</dbReference>
<accession>A0AAV1KYP9</accession>
<dbReference type="Gene3D" id="3.40.50.80">
    <property type="entry name" value="Nucleotide-binding domain of ferredoxin-NADP reductase (FNR) module"/>
    <property type="match status" value="1"/>
</dbReference>
<proteinExistence type="inferred from homology"/>
<reference evidence="8 9" key="1">
    <citation type="submission" date="2023-11" db="EMBL/GenBank/DDBJ databases">
        <authorList>
            <person name="Hedman E."/>
            <person name="Englund M."/>
            <person name="Stromberg M."/>
            <person name="Nyberg Akerstrom W."/>
            <person name="Nylinder S."/>
            <person name="Jareborg N."/>
            <person name="Kallberg Y."/>
            <person name="Kronander E."/>
        </authorList>
    </citation>
    <scope>NUCLEOTIDE SEQUENCE [LARGE SCALE GENOMIC DNA]</scope>
</reference>
<protein>
    <recommendedName>
        <fullName evidence="10">Cytochrome-b5 reductase</fullName>
    </recommendedName>
</protein>
<dbReference type="GO" id="GO:0005783">
    <property type="term" value="C:endoplasmic reticulum"/>
    <property type="evidence" value="ECO:0007669"/>
    <property type="project" value="TreeGrafter"/>
</dbReference>
<gene>
    <name evidence="8" type="ORF">PARMNEM_LOCUS7826</name>
</gene>
<evidence type="ECO:0000256" key="3">
    <source>
        <dbReference type="ARBA" id="ARBA00022723"/>
    </source>
</evidence>
<evidence type="ECO:0000256" key="2">
    <source>
        <dbReference type="ARBA" id="ARBA00022617"/>
    </source>
</evidence>
<keyword evidence="3" id="KW-0479">Metal-binding</keyword>
<evidence type="ECO:0000256" key="1">
    <source>
        <dbReference type="ARBA" id="ARBA00006105"/>
    </source>
</evidence>
<feature type="domain" description="FAD-binding FR-type" evidence="7">
    <location>
        <begin position="327"/>
        <end position="434"/>
    </location>
</feature>
<dbReference type="InterPro" id="IPR051872">
    <property type="entry name" value="Cytochrome_b5/Flavoprotein_Rdt"/>
</dbReference>
<dbReference type="InterPro" id="IPR036400">
    <property type="entry name" value="Cyt_B5-like_heme/steroid_sf"/>
</dbReference>
<dbReference type="AlphaFoldDB" id="A0AAV1KYP9"/>
<feature type="domain" description="Cytochrome b5 heme-binding" evidence="6">
    <location>
        <begin position="56"/>
        <end position="132"/>
    </location>
</feature>
<dbReference type="GO" id="GO:0020037">
    <property type="term" value="F:heme binding"/>
    <property type="evidence" value="ECO:0007669"/>
    <property type="project" value="InterPro"/>
</dbReference>
<sequence>MPIMELPIKSVNVTFELTTESELDDNKRSLKSGNELIDWIRLGNSGVDLTGVGGRMRIVGPAELKKHCTKDDAWLAIRGRVYNITHYLPYHPGGAEELMRGAGRDATELFDNIHPWINYDSLLVKCLVGNLRADTPDNDIFFDASDSFPESDLLISSSKAQIQIRNRNNYTKNTIPTEKKNPYLQAGNSQNSQKIKSFKQEDALFPGYIGTLHVLKREVYAEDVPPAIFFDWEQSLTKLTIEVYTGPMSNPSAYSHIAEHNLLIVVTVNGWIRTIKLVTEESLLESLHTSVCFESGKIEIIAYKTESKMWKCCGEVTIGAASKDLSPQIMSFKVVDNKKLTHDTRLLTIAPCLGSIVIPIGHHIRIHQTIAGSEYIRSYTPVSNYWIDSKSYNNTHLHLAIKRYDNGILSPMLTTLSFKDDLKVSGPYGTFALHKLKLIKRILLIAAGSGITPMLGLIKFMLSRTNPLCERVQLLFFNKTEKDIMFQESFEELANRDQRFTVVHILSNASSTWTGRKGRINIELISAVLIGGSMTYEEDSLFICICGPTEFSHAALKILKSLRIEENSIHVFIS</sequence>
<evidence type="ECO:0000259" key="6">
    <source>
        <dbReference type="PROSITE" id="PS50255"/>
    </source>
</evidence>
<dbReference type="PROSITE" id="PS51384">
    <property type="entry name" value="FAD_FR"/>
    <property type="match status" value="1"/>
</dbReference>
<name>A0AAV1KYP9_9NEOP</name>
<dbReference type="InterPro" id="IPR039261">
    <property type="entry name" value="FNR_nucleotide-bd"/>
</dbReference>
<dbReference type="InterPro" id="IPR017927">
    <property type="entry name" value="FAD-bd_FR_type"/>
</dbReference>
<dbReference type="SUPFAM" id="SSF63380">
    <property type="entry name" value="Riboflavin synthase domain-like"/>
    <property type="match status" value="1"/>
</dbReference>
<dbReference type="InterPro" id="IPR017938">
    <property type="entry name" value="Riboflavin_synthase-like_b-brl"/>
</dbReference>
<dbReference type="GO" id="GO:0004128">
    <property type="term" value="F:cytochrome-b5 reductase activity, acting on NAD(P)H"/>
    <property type="evidence" value="ECO:0007669"/>
    <property type="project" value="TreeGrafter"/>
</dbReference>
<evidence type="ECO:0000313" key="8">
    <source>
        <dbReference type="EMBL" id="CAK1586942.1"/>
    </source>
</evidence>
<evidence type="ECO:0000256" key="4">
    <source>
        <dbReference type="ARBA" id="ARBA00023002"/>
    </source>
</evidence>
<keyword evidence="5" id="KW-0408">Iron</keyword>
<evidence type="ECO:0000313" key="9">
    <source>
        <dbReference type="Proteomes" id="UP001314205"/>
    </source>
</evidence>
<dbReference type="Proteomes" id="UP001314205">
    <property type="component" value="Unassembled WGS sequence"/>
</dbReference>
<dbReference type="PROSITE" id="PS00191">
    <property type="entry name" value="CYTOCHROME_B5_1"/>
    <property type="match status" value="1"/>
</dbReference>
<dbReference type="Pfam" id="PF00970">
    <property type="entry name" value="FAD_binding_6"/>
    <property type="match status" value="1"/>
</dbReference>
<dbReference type="Pfam" id="PF00173">
    <property type="entry name" value="Cyt-b5"/>
    <property type="match status" value="1"/>
</dbReference>
<comment type="similarity">
    <text evidence="1">Belongs to the flavoprotein pyridine nucleotide cytochrome reductase family.</text>
</comment>
<dbReference type="FunFam" id="3.40.50.80:FF:000021">
    <property type="entry name" value="Cytochrome b5 reductase 4"/>
    <property type="match status" value="1"/>
</dbReference>